<dbReference type="PANTHER" id="PTHR35291">
    <property type="entry name" value="PROTEIN SHROOM-LIKE"/>
    <property type="match status" value="1"/>
</dbReference>
<feature type="non-terminal residue" evidence="2">
    <location>
        <position position="114"/>
    </location>
</feature>
<dbReference type="OrthoDB" id="1097853at2759"/>
<accession>A0A9Q0IZK4</accession>
<comment type="caution">
    <text evidence="2">The sequence shown here is derived from an EMBL/GenBank/DDBJ whole genome shotgun (WGS) entry which is preliminary data.</text>
</comment>
<keyword evidence="3" id="KW-1185">Reference proteome</keyword>
<dbReference type="Proteomes" id="UP001141552">
    <property type="component" value="Unassembled WGS sequence"/>
</dbReference>
<reference evidence="2" key="1">
    <citation type="submission" date="2022-02" db="EMBL/GenBank/DDBJ databases">
        <authorList>
            <person name="Henning P.M."/>
            <person name="McCubbin A.G."/>
            <person name="Shore J.S."/>
        </authorList>
    </citation>
    <scope>NUCLEOTIDE SEQUENCE</scope>
    <source>
        <strain evidence="2">F60SS</strain>
        <tissue evidence="2">Leaves</tissue>
    </source>
</reference>
<protein>
    <submittedName>
        <fullName evidence="2">Uncharacterized protein</fullName>
    </submittedName>
</protein>
<organism evidence="2 3">
    <name type="scientific">Turnera subulata</name>
    <dbReference type="NCBI Taxonomy" id="218843"/>
    <lineage>
        <taxon>Eukaryota</taxon>
        <taxon>Viridiplantae</taxon>
        <taxon>Streptophyta</taxon>
        <taxon>Embryophyta</taxon>
        <taxon>Tracheophyta</taxon>
        <taxon>Spermatophyta</taxon>
        <taxon>Magnoliopsida</taxon>
        <taxon>eudicotyledons</taxon>
        <taxon>Gunneridae</taxon>
        <taxon>Pentapetalae</taxon>
        <taxon>rosids</taxon>
        <taxon>fabids</taxon>
        <taxon>Malpighiales</taxon>
        <taxon>Passifloraceae</taxon>
        <taxon>Turnera</taxon>
    </lineage>
</organism>
<name>A0A9Q0IZK4_9ROSI</name>
<feature type="region of interest" description="Disordered" evidence="1">
    <location>
        <begin position="46"/>
        <end position="78"/>
    </location>
</feature>
<evidence type="ECO:0000313" key="2">
    <source>
        <dbReference type="EMBL" id="KAJ4822943.1"/>
    </source>
</evidence>
<dbReference type="EMBL" id="JAKUCV010007537">
    <property type="protein sequence ID" value="KAJ4822943.1"/>
    <property type="molecule type" value="Genomic_DNA"/>
</dbReference>
<dbReference type="PANTHER" id="PTHR35291:SF3">
    <property type="entry name" value="PROTEIN SHROOM-LIKE"/>
    <property type="match status" value="1"/>
</dbReference>
<evidence type="ECO:0000256" key="1">
    <source>
        <dbReference type="SAM" id="MobiDB-lite"/>
    </source>
</evidence>
<sequence length="114" mass="12569">MSYERMGEEPSVGLLEVKLERNKSVPAFIFGLSKSSRQKLGEVVIPESPTVKPPGSKKEAKSHPLFGMFDGRSKKKKPTANPDFARYVEYLKEGGVWDATANKPVAKICLSSNL</sequence>
<dbReference type="AlphaFoldDB" id="A0A9Q0IZK4"/>
<proteinExistence type="predicted"/>
<evidence type="ECO:0000313" key="3">
    <source>
        <dbReference type="Proteomes" id="UP001141552"/>
    </source>
</evidence>
<reference evidence="2" key="2">
    <citation type="journal article" date="2023" name="Plants (Basel)">
        <title>Annotation of the Turnera subulata (Passifloraceae) Draft Genome Reveals the S-Locus Evolved after the Divergence of Turneroideae from Passifloroideae in a Stepwise Manner.</title>
        <authorList>
            <person name="Henning P.M."/>
            <person name="Roalson E.H."/>
            <person name="Mir W."/>
            <person name="McCubbin A.G."/>
            <person name="Shore J.S."/>
        </authorList>
    </citation>
    <scope>NUCLEOTIDE SEQUENCE</scope>
    <source>
        <strain evidence="2">F60SS</strain>
    </source>
</reference>
<gene>
    <name evidence="2" type="ORF">Tsubulata_000296</name>
</gene>